<dbReference type="Proteomes" id="UP000218811">
    <property type="component" value="Unassembled WGS sequence"/>
</dbReference>
<protein>
    <submittedName>
        <fullName evidence="5">NAD(P)-binding protein</fullName>
    </submittedName>
</protein>
<dbReference type="OrthoDB" id="1274115at2759"/>
<dbReference type="OMA" id="FINGSHF"/>
<accession>A0A2H3JQN6</accession>
<evidence type="ECO:0000256" key="2">
    <source>
        <dbReference type="ARBA" id="ARBA00022857"/>
    </source>
</evidence>
<dbReference type="AlphaFoldDB" id="A0A2H3JQN6"/>
<dbReference type="GO" id="GO:0016491">
    <property type="term" value="F:oxidoreductase activity"/>
    <property type="evidence" value="ECO:0007669"/>
    <property type="project" value="UniProtKB-KW"/>
</dbReference>
<dbReference type="PANTHER" id="PTHR43976:SF16">
    <property type="entry name" value="SHORT-CHAIN DEHYDROGENASE_REDUCTASE FAMILY PROTEIN"/>
    <property type="match status" value="1"/>
</dbReference>
<sequence>MTSPKVWFITGSSSGFGRAMTETVLRRGGIAVATLRKPTALSDLAAEYPPDRLLLVQLDVTKPDQVTAAFAQAKRAFGRIDVVFNNAGAALFAETEGTPEEAARALFEVNFWGAANVSREAVRFFRDENKPAGGIILQNTSMACFGNIPLIGYYTATKLALEGLSTSIAAEIEPSWNIKITLIEPGAFQSNVADVAVRSEPHPAYASPTSRVSLFRPNLTEKALTGDTEKATEVIYKVAGLSEPPLHFPLGRDSVAHAKQLLTTFQTAVEQYGPWSDEL</sequence>
<dbReference type="EMBL" id="KB468146">
    <property type="protein sequence ID" value="PCH43825.1"/>
    <property type="molecule type" value="Genomic_DNA"/>
</dbReference>
<dbReference type="SUPFAM" id="SSF51735">
    <property type="entry name" value="NAD(P)-binding Rossmann-fold domains"/>
    <property type="match status" value="1"/>
</dbReference>
<proteinExistence type="inferred from homology"/>
<evidence type="ECO:0000256" key="3">
    <source>
        <dbReference type="ARBA" id="ARBA00023002"/>
    </source>
</evidence>
<dbReference type="Gene3D" id="3.40.50.720">
    <property type="entry name" value="NAD(P)-binding Rossmann-like Domain"/>
    <property type="match status" value="1"/>
</dbReference>
<evidence type="ECO:0000313" key="6">
    <source>
        <dbReference type="Proteomes" id="UP000218811"/>
    </source>
</evidence>
<dbReference type="InterPro" id="IPR036291">
    <property type="entry name" value="NAD(P)-bd_dom_sf"/>
</dbReference>
<evidence type="ECO:0000256" key="4">
    <source>
        <dbReference type="RuleBase" id="RU000363"/>
    </source>
</evidence>
<dbReference type="PROSITE" id="PS00061">
    <property type="entry name" value="ADH_SHORT"/>
    <property type="match status" value="1"/>
</dbReference>
<dbReference type="STRING" id="742152.A0A2H3JQN6"/>
<dbReference type="PANTHER" id="PTHR43976">
    <property type="entry name" value="SHORT CHAIN DEHYDROGENASE"/>
    <property type="match status" value="1"/>
</dbReference>
<dbReference type="PRINTS" id="PR00080">
    <property type="entry name" value="SDRFAMILY"/>
</dbReference>
<keyword evidence="2" id="KW-0521">NADP</keyword>
<name>A0A2H3JQN6_WOLCO</name>
<comment type="similarity">
    <text evidence="1 4">Belongs to the short-chain dehydrogenases/reductases (SDR) family.</text>
</comment>
<dbReference type="Pfam" id="PF00106">
    <property type="entry name" value="adh_short"/>
    <property type="match status" value="1"/>
</dbReference>
<organism evidence="5 6">
    <name type="scientific">Wolfiporia cocos (strain MD-104)</name>
    <name type="common">Brown rot fungus</name>
    <dbReference type="NCBI Taxonomy" id="742152"/>
    <lineage>
        <taxon>Eukaryota</taxon>
        <taxon>Fungi</taxon>
        <taxon>Dikarya</taxon>
        <taxon>Basidiomycota</taxon>
        <taxon>Agaricomycotina</taxon>
        <taxon>Agaricomycetes</taxon>
        <taxon>Polyporales</taxon>
        <taxon>Phaeolaceae</taxon>
        <taxon>Wolfiporia</taxon>
    </lineage>
</organism>
<dbReference type="InterPro" id="IPR020904">
    <property type="entry name" value="Sc_DH/Rdtase_CS"/>
</dbReference>
<reference evidence="5 6" key="1">
    <citation type="journal article" date="2012" name="Science">
        <title>The Paleozoic origin of enzymatic lignin decomposition reconstructed from 31 fungal genomes.</title>
        <authorList>
            <person name="Floudas D."/>
            <person name="Binder M."/>
            <person name="Riley R."/>
            <person name="Barry K."/>
            <person name="Blanchette R.A."/>
            <person name="Henrissat B."/>
            <person name="Martinez A.T."/>
            <person name="Otillar R."/>
            <person name="Spatafora J.W."/>
            <person name="Yadav J.S."/>
            <person name="Aerts A."/>
            <person name="Benoit I."/>
            <person name="Boyd A."/>
            <person name="Carlson A."/>
            <person name="Copeland A."/>
            <person name="Coutinho P.M."/>
            <person name="de Vries R.P."/>
            <person name="Ferreira P."/>
            <person name="Findley K."/>
            <person name="Foster B."/>
            <person name="Gaskell J."/>
            <person name="Glotzer D."/>
            <person name="Gorecki P."/>
            <person name="Heitman J."/>
            <person name="Hesse C."/>
            <person name="Hori C."/>
            <person name="Igarashi K."/>
            <person name="Jurgens J.A."/>
            <person name="Kallen N."/>
            <person name="Kersten P."/>
            <person name="Kohler A."/>
            <person name="Kuees U."/>
            <person name="Kumar T.K.A."/>
            <person name="Kuo A."/>
            <person name="LaButti K."/>
            <person name="Larrondo L.F."/>
            <person name="Lindquist E."/>
            <person name="Ling A."/>
            <person name="Lombard V."/>
            <person name="Lucas S."/>
            <person name="Lundell T."/>
            <person name="Martin R."/>
            <person name="McLaughlin D.J."/>
            <person name="Morgenstern I."/>
            <person name="Morin E."/>
            <person name="Murat C."/>
            <person name="Nagy L.G."/>
            <person name="Nolan M."/>
            <person name="Ohm R.A."/>
            <person name="Patyshakuliyeva A."/>
            <person name="Rokas A."/>
            <person name="Ruiz-Duenas F.J."/>
            <person name="Sabat G."/>
            <person name="Salamov A."/>
            <person name="Samejima M."/>
            <person name="Schmutz J."/>
            <person name="Slot J.C."/>
            <person name="St John F."/>
            <person name="Stenlid J."/>
            <person name="Sun H."/>
            <person name="Sun S."/>
            <person name="Syed K."/>
            <person name="Tsang A."/>
            <person name="Wiebenga A."/>
            <person name="Young D."/>
            <person name="Pisabarro A."/>
            <person name="Eastwood D.C."/>
            <person name="Martin F."/>
            <person name="Cullen D."/>
            <person name="Grigoriev I.V."/>
            <person name="Hibbett D.S."/>
        </authorList>
    </citation>
    <scope>NUCLEOTIDE SEQUENCE [LARGE SCALE GENOMIC DNA]</scope>
    <source>
        <strain evidence="5 6">MD-104</strain>
    </source>
</reference>
<keyword evidence="3" id="KW-0560">Oxidoreductase</keyword>
<evidence type="ECO:0000256" key="1">
    <source>
        <dbReference type="ARBA" id="ARBA00006484"/>
    </source>
</evidence>
<gene>
    <name evidence="5" type="ORF">WOLCODRAFT_90532</name>
</gene>
<evidence type="ECO:0000313" key="5">
    <source>
        <dbReference type="EMBL" id="PCH43825.1"/>
    </source>
</evidence>
<dbReference type="InterPro" id="IPR051911">
    <property type="entry name" value="SDR_oxidoreductase"/>
</dbReference>
<dbReference type="InterPro" id="IPR002347">
    <property type="entry name" value="SDR_fam"/>
</dbReference>
<keyword evidence="6" id="KW-1185">Reference proteome</keyword>
<dbReference type="PRINTS" id="PR00081">
    <property type="entry name" value="GDHRDH"/>
</dbReference>